<sequence length="254" mass="28200">MKLRSHRARMARGRPKRDGKKMTTTKTHIAQQSSISGTIHTDARGSKTPGTVTINPPSQKEMTQVEGKHTPQDRIVEPVVAASTKKGAMTEDIHKANLVETMSTHGNQGRDFREVHRKLNMPTDTVTEKPFSLFEGNTMASKGMDLQFIPPMVKDGVKIGKLNEDEVAKEAAMWKNVIILYVIGNSPTIAAVTSEVINYKPVIVKPWTTNFNFKDEVLKVIPLWVKFPNLPLNCWGTKSLSRITSVLGKPICAN</sequence>
<evidence type="ECO:0000256" key="1">
    <source>
        <dbReference type="SAM" id="MobiDB-lite"/>
    </source>
</evidence>
<feature type="compositionally biased region" description="Polar residues" evidence="1">
    <location>
        <begin position="22"/>
        <end position="39"/>
    </location>
</feature>
<feature type="region of interest" description="Disordered" evidence="1">
    <location>
        <begin position="1"/>
        <end position="70"/>
    </location>
</feature>
<feature type="compositionally biased region" description="Polar residues" evidence="1">
    <location>
        <begin position="48"/>
        <end position="62"/>
    </location>
</feature>
<dbReference type="EMBL" id="CP133617">
    <property type="protein sequence ID" value="WMV32217.1"/>
    <property type="molecule type" value="Genomic_DNA"/>
</dbReference>
<protein>
    <recommendedName>
        <fullName evidence="4">DUF4283 domain-containing protein</fullName>
    </recommendedName>
</protein>
<feature type="compositionally biased region" description="Basic residues" evidence="1">
    <location>
        <begin position="1"/>
        <end position="19"/>
    </location>
</feature>
<evidence type="ECO:0008006" key="4">
    <source>
        <dbReference type="Google" id="ProtNLM"/>
    </source>
</evidence>
<reference evidence="2" key="1">
    <citation type="submission" date="2023-08" db="EMBL/GenBank/DDBJ databases">
        <title>A de novo genome assembly of Solanum verrucosum Schlechtendal, a Mexican diploid species geographically isolated from the other diploid A-genome species in potato relatives.</title>
        <authorList>
            <person name="Hosaka K."/>
        </authorList>
    </citation>
    <scope>NUCLEOTIDE SEQUENCE</scope>
    <source>
        <tissue evidence="2">Young leaves</tissue>
    </source>
</reference>
<dbReference type="PANTHER" id="PTHR33233">
    <property type="entry name" value="ENDONUCLEASE/EXONUCLEASE/PHOSPHATASE"/>
    <property type="match status" value="1"/>
</dbReference>
<organism evidence="2 3">
    <name type="scientific">Solanum verrucosum</name>
    <dbReference type="NCBI Taxonomy" id="315347"/>
    <lineage>
        <taxon>Eukaryota</taxon>
        <taxon>Viridiplantae</taxon>
        <taxon>Streptophyta</taxon>
        <taxon>Embryophyta</taxon>
        <taxon>Tracheophyta</taxon>
        <taxon>Spermatophyta</taxon>
        <taxon>Magnoliopsida</taxon>
        <taxon>eudicotyledons</taxon>
        <taxon>Gunneridae</taxon>
        <taxon>Pentapetalae</taxon>
        <taxon>asterids</taxon>
        <taxon>lamiids</taxon>
        <taxon>Solanales</taxon>
        <taxon>Solanaceae</taxon>
        <taxon>Solanoideae</taxon>
        <taxon>Solaneae</taxon>
        <taxon>Solanum</taxon>
    </lineage>
</organism>
<dbReference type="PANTHER" id="PTHR33233:SF17">
    <property type="entry name" value="DUF4283 DOMAIN-CONTAINING PROTEIN"/>
    <property type="match status" value="1"/>
</dbReference>
<name>A0AAF0QXG0_SOLVR</name>
<dbReference type="AlphaFoldDB" id="A0AAF0QXG0"/>
<dbReference type="Proteomes" id="UP001234989">
    <property type="component" value="Chromosome 6"/>
</dbReference>
<gene>
    <name evidence="2" type="ORF">MTR67_025602</name>
</gene>
<accession>A0AAF0QXG0</accession>
<evidence type="ECO:0000313" key="2">
    <source>
        <dbReference type="EMBL" id="WMV32217.1"/>
    </source>
</evidence>
<proteinExistence type="predicted"/>
<keyword evidence="3" id="KW-1185">Reference proteome</keyword>
<evidence type="ECO:0000313" key="3">
    <source>
        <dbReference type="Proteomes" id="UP001234989"/>
    </source>
</evidence>